<reference evidence="6 7" key="1">
    <citation type="submission" date="2023-07" db="EMBL/GenBank/DDBJ databases">
        <title>Genomic Encyclopedia of Type Strains, Phase IV (KMG-IV): sequencing the most valuable type-strain genomes for metagenomic binning, comparative biology and taxonomic classification.</title>
        <authorList>
            <person name="Goeker M."/>
        </authorList>
    </citation>
    <scope>NUCLEOTIDE SEQUENCE [LARGE SCALE GENOMIC DNA]</scope>
    <source>
        <strain evidence="6 7">DSM 12396</strain>
    </source>
</reference>
<dbReference type="RefSeq" id="WP_307403388.1">
    <property type="nucleotide sequence ID" value="NZ_JAUSUX010000030.1"/>
</dbReference>
<dbReference type="Pfam" id="PF14689">
    <property type="entry name" value="SPOB_a"/>
    <property type="match status" value="1"/>
</dbReference>
<feature type="transmembrane region" description="Helical" evidence="4">
    <location>
        <begin position="94"/>
        <end position="115"/>
    </location>
</feature>
<feature type="domain" description="SpoOB alpha-helical" evidence="5">
    <location>
        <begin position="237"/>
        <end position="279"/>
    </location>
</feature>
<evidence type="ECO:0000313" key="7">
    <source>
        <dbReference type="Proteomes" id="UP001225644"/>
    </source>
</evidence>
<keyword evidence="7" id="KW-1185">Reference proteome</keyword>
<evidence type="ECO:0000256" key="3">
    <source>
        <dbReference type="ARBA" id="ARBA00022777"/>
    </source>
</evidence>
<comment type="caution">
    <text evidence="6">The sequence shown here is derived from an EMBL/GenBank/DDBJ whole genome shotgun (WGS) entry which is preliminary data.</text>
</comment>
<keyword evidence="4" id="KW-0472">Membrane</keyword>
<accession>A0ABU0B4A3</accession>
<sequence length="293" mass="33999">MSGLNPLFIHLILHLYHGLIVVGVALALGLILNGYDIKENWQKFVIATLILGIAFELFYYFPQLLRIVLLVITFLAFFKFYFGFSIARTFFVGFTLYFIFLMGEVTFSIVLVFVFRIPMSVYYASPLIRLVFPLYNIPFVILAYLGHRRRWTIFRISDQVKMPFQMVLPLLIQVTLLSFTLSELIVFARPRPSTLVQEAVTIFTLLVSTLLSFFYIWRILRFAEREAVTSAQEKLAEEMRREIDALRGQRHDFINHVQIITALLSEGRKEELAKYVKALKEDYRPGGSTPQGN</sequence>
<evidence type="ECO:0000256" key="4">
    <source>
        <dbReference type="SAM" id="Phobius"/>
    </source>
</evidence>
<evidence type="ECO:0000259" key="5">
    <source>
        <dbReference type="Pfam" id="PF14689"/>
    </source>
</evidence>
<dbReference type="Gene3D" id="1.10.287.130">
    <property type="match status" value="1"/>
</dbReference>
<keyword evidence="3" id="KW-0418">Kinase</keyword>
<feature type="transmembrane region" description="Helical" evidence="4">
    <location>
        <begin position="127"/>
        <end position="145"/>
    </location>
</feature>
<evidence type="ECO:0000313" key="6">
    <source>
        <dbReference type="EMBL" id="MDQ0287548.1"/>
    </source>
</evidence>
<proteinExistence type="predicted"/>
<dbReference type="SUPFAM" id="SSF55890">
    <property type="entry name" value="Sporulation response regulatory protein Spo0B"/>
    <property type="match status" value="1"/>
</dbReference>
<name>A0ABU0B4A3_9FIRM</name>
<dbReference type="InterPro" id="IPR016120">
    <property type="entry name" value="Sig_transdc_His_kin_SpoOB"/>
</dbReference>
<dbReference type="Proteomes" id="UP001225644">
    <property type="component" value="Unassembled WGS sequence"/>
</dbReference>
<evidence type="ECO:0000256" key="1">
    <source>
        <dbReference type="ARBA" id="ARBA00022553"/>
    </source>
</evidence>
<keyword evidence="2" id="KW-0808">Transferase</keyword>
<feature type="transmembrane region" description="Helical" evidence="4">
    <location>
        <begin position="166"/>
        <end position="187"/>
    </location>
</feature>
<dbReference type="InterPro" id="IPR039506">
    <property type="entry name" value="SPOB_a"/>
</dbReference>
<evidence type="ECO:0000256" key="2">
    <source>
        <dbReference type="ARBA" id="ARBA00022679"/>
    </source>
</evidence>
<keyword evidence="4" id="KW-0812">Transmembrane</keyword>
<feature type="transmembrane region" description="Helical" evidence="4">
    <location>
        <begin position="12"/>
        <end position="32"/>
    </location>
</feature>
<feature type="transmembrane region" description="Helical" evidence="4">
    <location>
        <begin position="67"/>
        <end position="87"/>
    </location>
</feature>
<organism evidence="6 7">
    <name type="scientific">Desulfofundulus luciae</name>
    <dbReference type="NCBI Taxonomy" id="74702"/>
    <lineage>
        <taxon>Bacteria</taxon>
        <taxon>Bacillati</taxon>
        <taxon>Bacillota</taxon>
        <taxon>Clostridia</taxon>
        <taxon>Eubacteriales</taxon>
        <taxon>Peptococcaceae</taxon>
        <taxon>Desulfofundulus</taxon>
    </lineage>
</organism>
<protein>
    <recommendedName>
        <fullName evidence="5">SpoOB alpha-helical domain-containing protein</fullName>
    </recommendedName>
</protein>
<feature type="transmembrane region" description="Helical" evidence="4">
    <location>
        <begin position="199"/>
        <end position="217"/>
    </location>
</feature>
<dbReference type="EMBL" id="JAUSUX010000030">
    <property type="protein sequence ID" value="MDQ0287548.1"/>
    <property type="molecule type" value="Genomic_DNA"/>
</dbReference>
<gene>
    <name evidence="6" type="ORF">J2Z49_002677</name>
</gene>
<keyword evidence="1" id="KW-0597">Phosphoprotein</keyword>
<feature type="transmembrane region" description="Helical" evidence="4">
    <location>
        <begin position="44"/>
        <end position="61"/>
    </location>
</feature>
<keyword evidence="4" id="KW-1133">Transmembrane helix</keyword>